<dbReference type="PANTHER" id="PTHR47450">
    <property type="entry name" value="GLUCOKINASE"/>
    <property type="match status" value="1"/>
</dbReference>
<keyword evidence="3" id="KW-0812">Transmembrane</keyword>
<comment type="caution">
    <text evidence="4">The sequence shown here is derived from an EMBL/GenBank/DDBJ whole genome shotgun (WGS) entry which is preliminary data.</text>
</comment>
<dbReference type="CDD" id="cd24008">
    <property type="entry name" value="ASKHA_NBD_GLK"/>
    <property type="match status" value="1"/>
</dbReference>
<name>A0A7J6YF15_TRYCR</name>
<keyword evidence="2 4" id="KW-0418">Kinase</keyword>
<dbReference type="VEuPathDB" id="TriTrypDB:BCY84_22869"/>
<dbReference type="EMBL" id="JABDHM010000009">
    <property type="protein sequence ID" value="KAF5225073.1"/>
    <property type="molecule type" value="Genomic_DNA"/>
</dbReference>
<keyword evidence="3" id="KW-0472">Membrane</keyword>
<organism evidence="4 5">
    <name type="scientific">Trypanosoma cruzi</name>
    <dbReference type="NCBI Taxonomy" id="5693"/>
    <lineage>
        <taxon>Eukaryota</taxon>
        <taxon>Discoba</taxon>
        <taxon>Euglenozoa</taxon>
        <taxon>Kinetoplastea</taxon>
        <taxon>Metakinetoplastina</taxon>
        <taxon>Trypanosomatida</taxon>
        <taxon>Trypanosomatidae</taxon>
        <taxon>Trypanosoma</taxon>
        <taxon>Schizotrypanum</taxon>
    </lineage>
</organism>
<sequence>MKLPLFSSNACFFFFFFKYFFLLFFLLLRSLLQSEKKQSESTHILFLHCQMNIKELSLHELCEELKTPAWNAPLTFVGDVGGTSARIGFVREGKNDSVHVCVTRYSMKRKDIAELIEFFNEIIEVMPASVMKRVKAGVINVPGPVTGGAVGGPFNNLKGIARLSDYPKALFPPGRSAILNDLEAGGFGVLAVSDAHVFSEYFEVMWEGTQWRTCEQEQAGSVIGRGRCLVLAPGTGLGSSLIYYNPMNQQHIVVPLELGSQTIPMRKDIDYIQTLHAELKLLPNYENMVSGAGLEFHYRQVVRGSRPPCSAGEIAKLASEGDANAYKAMKKYHEYLMRVGSEASMALLPLTIVLVGDNIVNNAFFYRNPQNLKEMHREALNHEMERFGFQSRVTYLRQKKLLNLNLMGCYRCGLDLSVGKKQKAQL</sequence>
<reference evidence="4 5" key="1">
    <citation type="journal article" date="2019" name="Genome Biol. Evol.">
        <title>Nanopore Sequencing Significantly Improves Genome Assembly of the Protozoan Parasite Trypanosoma cruzi.</title>
        <authorList>
            <person name="Diaz-Viraque F."/>
            <person name="Pita S."/>
            <person name="Greif G."/>
            <person name="de Souza R.C.M."/>
            <person name="Iraola G."/>
            <person name="Robello C."/>
        </authorList>
    </citation>
    <scope>NUCLEOTIDE SEQUENCE [LARGE SCALE GENOMIC DNA]</scope>
    <source>
        <strain evidence="4 5">Berenice</strain>
    </source>
</reference>
<dbReference type="Gene3D" id="3.30.420.40">
    <property type="match status" value="1"/>
</dbReference>
<dbReference type="VEuPathDB" id="TriTrypDB:ECC02_002007"/>
<gene>
    <name evidence="4" type="ORF">ECC02_002007</name>
</gene>
<proteinExistence type="predicted"/>
<dbReference type="Pfam" id="PF02685">
    <property type="entry name" value="Glucokinase"/>
    <property type="match status" value="1"/>
</dbReference>
<dbReference type="PANTHER" id="PTHR47450:SF1">
    <property type="entry name" value="GLUCOKINASE"/>
    <property type="match status" value="1"/>
</dbReference>
<dbReference type="SMR" id="A0A7J6YF15"/>
<dbReference type="AlphaFoldDB" id="A0A7J6YF15"/>
<dbReference type="Gene3D" id="3.40.367.20">
    <property type="match status" value="1"/>
</dbReference>
<keyword evidence="1" id="KW-0808">Transferase</keyword>
<feature type="transmembrane region" description="Helical" evidence="3">
    <location>
        <begin position="6"/>
        <end position="28"/>
    </location>
</feature>
<evidence type="ECO:0000256" key="1">
    <source>
        <dbReference type="ARBA" id="ARBA00022679"/>
    </source>
</evidence>
<dbReference type="GO" id="GO:0005536">
    <property type="term" value="F:D-glucose binding"/>
    <property type="evidence" value="ECO:0007669"/>
    <property type="project" value="InterPro"/>
</dbReference>
<evidence type="ECO:0000313" key="5">
    <source>
        <dbReference type="Proteomes" id="UP000583944"/>
    </source>
</evidence>
<dbReference type="SUPFAM" id="SSF53067">
    <property type="entry name" value="Actin-like ATPase domain"/>
    <property type="match status" value="1"/>
</dbReference>
<dbReference type="InterPro" id="IPR043129">
    <property type="entry name" value="ATPase_NBD"/>
</dbReference>
<accession>A0A7J6YF15</accession>
<dbReference type="InterPro" id="IPR003836">
    <property type="entry name" value="Glucokinase"/>
</dbReference>
<protein>
    <submittedName>
        <fullName evidence="4">Glucokinase</fullName>
    </submittedName>
</protein>
<evidence type="ECO:0000256" key="3">
    <source>
        <dbReference type="SAM" id="Phobius"/>
    </source>
</evidence>
<dbReference type="GO" id="GO:0005524">
    <property type="term" value="F:ATP binding"/>
    <property type="evidence" value="ECO:0007669"/>
    <property type="project" value="InterPro"/>
</dbReference>
<dbReference type="GO" id="GO:0004340">
    <property type="term" value="F:glucokinase activity"/>
    <property type="evidence" value="ECO:0007669"/>
    <property type="project" value="InterPro"/>
</dbReference>
<dbReference type="Proteomes" id="UP000583944">
    <property type="component" value="Unassembled WGS sequence"/>
</dbReference>
<keyword evidence="3" id="KW-1133">Transmembrane helix</keyword>
<evidence type="ECO:0000313" key="4">
    <source>
        <dbReference type="EMBL" id="KAF5225073.1"/>
    </source>
</evidence>
<evidence type="ECO:0000256" key="2">
    <source>
        <dbReference type="ARBA" id="ARBA00022777"/>
    </source>
</evidence>
<dbReference type="GO" id="GO:0006096">
    <property type="term" value="P:glycolytic process"/>
    <property type="evidence" value="ECO:0007669"/>
    <property type="project" value="InterPro"/>
</dbReference>